<name>A0A1R3HNS4_9ROSI</name>
<dbReference type="EMBL" id="AWUE01019721">
    <property type="protein sequence ID" value="OMO71851.1"/>
    <property type="molecule type" value="Genomic_DNA"/>
</dbReference>
<sequence length="212" mass="23242">MAQWESARLEAEARLVRESSKKAVPNPNPPLILRRNQPINNVAADKRPRCLDVLKAWEGVVAGLFSFPSHDLESPTSTLSFPDSMARVPGQIGGLMPNCSRPNFENSSYSNSNNMTWTTSFEKSDNQIQEVAKIMDSCNIELGDECLTDSGDGAIWFEEPIANIMEGLSDALNFNSGVLNSSMGVEKSSESCWDSVFNLVNSSPYNSPSPVF</sequence>
<proteinExistence type="predicted"/>
<accession>A0A1R3HNS4</accession>
<dbReference type="STRING" id="93759.A0A1R3HNS4"/>
<keyword evidence="2" id="KW-1185">Reference proteome</keyword>
<evidence type="ECO:0000313" key="2">
    <source>
        <dbReference type="Proteomes" id="UP000187203"/>
    </source>
</evidence>
<reference evidence="2" key="1">
    <citation type="submission" date="2013-09" db="EMBL/GenBank/DDBJ databases">
        <title>Corchorus olitorius genome sequencing.</title>
        <authorList>
            <person name="Alam M."/>
            <person name="Haque M.S."/>
            <person name="Islam M.S."/>
            <person name="Emdad E.M."/>
            <person name="Islam M.M."/>
            <person name="Ahmed B."/>
            <person name="Halim A."/>
            <person name="Hossen Q.M.M."/>
            <person name="Hossain M.Z."/>
            <person name="Ahmed R."/>
            <person name="Khan M.M."/>
            <person name="Islam R."/>
            <person name="Rashid M.M."/>
            <person name="Khan S.A."/>
            <person name="Rahman M.S."/>
            <person name="Alam M."/>
            <person name="Yahiya A.S."/>
            <person name="Khan M.S."/>
            <person name="Azam M.S."/>
            <person name="Haque T."/>
            <person name="Lashkar M.Z.H."/>
            <person name="Akhand A.I."/>
            <person name="Morshed G."/>
            <person name="Roy S."/>
            <person name="Uddin K.S."/>
            <person name="Rabeya T."/>
            <person name="Hossain A.S."/>
            <person name="Chowdhury A."/>
            <person name="Snigdha A.R."/>
            <person name="Mortoza M.S."/>
            <person name="Matin S.A."/>
            <person name="Hoque S.M.E."/>
            <person name="Islam M.K."/>
            <person name="Roy D.K."/>
            <person name="Haider R."/>
            <person name="Moosa M.M."/>
            <person name="Elias S.M."/>
            <person name="Hasan A.M."/>
            <person name="Jahan S."/>
            <person name="Shafiuddin M."/>
            <person name="Mahmood N."/>
            <person name="Shommy N.S."/>
        </authorList>
    </citation>
    <scope>NUCLEOTIDE SEQUENCE [LARGE SCALE GENOMIC DNA]</scope>
    <source>
        <strain evidence="2">cv. O-4</strain>
    </source>
</reference>
<comment type="caution">
    <text evidence="1">The sequence shown here is derived from an EMBL/GenBank/DDBJ whole genome shotgun (WGS) entry which is preliminary data.</text>
</comment>
<dbReference type="Proteomes" id="UP000187203">
    <property type="component" value="Unassembled WGS sequence"/>
</dbReference>
<dbReference type="AlphaFoldDB" id="A0A1R3HNS4"/>
<dbReference type="OrthoDB" id="2143914at2759"/>
<gene>
    <name evidence="1" type="ORF">COLO4_27995</name>
</gene>
<evidence type="ECO:0000313" key="1">
    <source>
        <dbReference type="EMBL" id="OMO71851.1"/>
    </source>
</evidence>
<protein>
    <submittedName>
        <fullName evidence="1">Uncharacterized protein</fullName>
    </submittedName>
</protein>
<organism evidence="1 2">
    <name type="scientific">Corchorus olitorius</name>
    <dbReference type="NCBI Taxonomy" id="93759"/>
    <lineage>
        <taxon>Eukaryota</taxon>
        <taxon>Viridiplantae</taxon>
        <taxon>Streptophyta</taxon>
        <taxon>Embryophyta</taxon>
        <taxon>Tracheophyta</taxon>
        <taxon>Spermatophyta</taxon>
        <taxon>Magnoliopsida</taxon>
        <taxon>eudicotyledons</taxon>
        <taxon>Gunneridae</taxon>
        <taxon>Pentapetalae</taxon>
        <taxon>rosids</taxon>
        <taxon>malvids</taxon>
        <taxon>Malvales</taxon>
        <taxon>Malvaceae</taxon>
        <taxon>Grewioideae</taxon>
        <taxon>Apeibeae</taxon>
        <taxon>Corchorus</taxon>
    </lineage>
</organism>